<sequence>MLCVSVVVFADKHDEHSPSFDLPSFVFVCDAAADWGVSVGIDESSLRDKRDAVGLVRIVSAVELRITEPTPEQGQTIDEFTSGTTRIHKSQAQTNTTVSNPVWFYSCQFADLNAPGSGDGAAIFLNQYRADVVIKACSFTRCHTSYSHAHGGAVFLSHFSTSTAANVYSATVFNCQFTNNTAGFGGHLSIQHFNPVTVAQCTFTESQNRTGSATQKWSSVRVSIKGDCRFDNCTLSRNTGSTVGGIEFLQDLPTGKMILTDVLFFDNKCSDVADTWPISDFCFYFDTDMSYRR</sequence>
<protein>
    <recommendedName>
        <fullName evidence="3">Right handed beta helix domain-containing protein</fullName>
    </recommendedName>
</protein>
<dbReference type="Gene3D" id="2.160.20.10">
    <property type="entry name" value="Single-stranded right-handed beta-helix, Pectin lyase-like"/>
    <property type="match status" value="1"/>
</dbReference>
<dbReference type="InterPro" id="IPR012334">
    <property type="entry name" value="Pectin_lyas_fold"/>
</dbReference>
<name>A0ABQ9YGR7_9EUKA</name>
<proteinExistence type="predicted"/>
<gene>
    <name evidence="1" type="ORF">BLNAU_1941</name>
</gene>
<evidence type="ECO:0000313" key="1">
    <source>
        <dbReference type="EMBL" id="KAK2962918.1"/>
    </source>
</evidence>
<dbReference type="InterPro" id="IPR011050">
    <property type="entry name" value="Pectin_lyase_fold/virulence"/>
</dbReference>
<dbReference type="Proteomes" id="UP001281761">
    <property type="component" value="Unassembled WGS sequence"/>
</dbReference>
<dbReference type="EMBL" id="JARBJD010000008">
    <property type="protein sequence ID" value="KAK2962918.1"/>
    <property type="molecule type" value="Genomic_DNA"/>
</dbReference>
<dbReference type="SUPFAM" id="SSF51126">
    <property type="entry name" value="Pectin lyase-like"/>
    <property type="match status" value="1"/>
</dbReference>
<reference evidence="1 2" key="1">
    <citation type="journal article" date="2022" name="bioRxiv">
        <title>Genomics of Preaxostyla Flagellates Illuminates Evolutionary Transitions and the Path Towards Mitochondrial Loss.</title>
        <authorList>
            <person name="Novak L.V.F."/>
            <person name="Treitli S.C."/>
            <person name="Pyrih J."/>
            <person name="Halakuc P."/>
            <person name="Pipaliya S.V."/>
            <person name="Vacek V."/>
            <person name="Brzon O."/>
            <person name="Soukal P."/>
            <person name="Eme L."/>
            <person name="Dacks J.B."/>
            <person name="Karnkowska A."/>
            <person name="Elias M."/>
            <person name="Hampl V."/>
        </authorList>
    </citation>
    <scope>NUCLEOTIDE SEQUENCE [LARGE SCALE GENOMIC DNA]</scope>
    <source>
        <strain evidence="1">NAU3</strain>
        <tissue evidence="1">Gut</tissue>
    </source>
</reference>
<keyword evidence="2" id="KW-1185">Reference proteome</keyword>
<comment type="caution">
    <text evidence="1">The sequence shown here is derived from an EMBL/GenBank/DDBJ whole genome shotgun (WGS) entry which is preliminary data.</text>
</comment>
<evidence type="ECO:0000313" key="2">
    <source>
        <dbReference type="Proteomes" id="UP001281761"/>
    </source>
</evidence>
<evidence type="ECO:0008006" key="3">
    <source>
        <dbReference type="Google" id="ProtNLM"/>
    </source>
</evidence>
<accession>A0ABQ9YGR7</accession>
<organism evidence="1 2">
    <name type="scientific">Blattamonas nauphoetae</name>
    <dbReference type="NCBI Taxonomy" id="2049346"/>
    <lineage>
        <taxon>Eukaryota</taxon>
        <taxon>Metamonada</taxon>
        <taxon>Preaxostyla</taxon>
        <taxon>Oxymonadida</taxon>
        <taxon>Blattamonas</taxon>
    </lineage>
</organism>